<organism evidence="2 3">
    <name type="scientific">Azospirillum thiophilum</name>
    <dbReference type="NCBI Taxonomy" id="528244"/>
    <lineage>
        <taxon>Bacteria</taxon>
        <taxon>Pseudomonadati</taxon>
        <taxon>Pseudomonadota</taxon>
        <taxon>Alphaproteobacteria</taxon>
        <taxon>Rhodospirillales</taxon>
        <taxon>Azospirillaceae</taxon>
        <taxon>Azospirillum</taxon>
    </lineage>
</organism>
<keyword evidence="3" id="KW-1185">Reference proteome</keyword>
<feature type="compositionally biased region" description="Basic and acidic residues" evidence="1">
    <location>
        <begin position="92"/>
        <end position="105"/>
    </location>
</feature>
<name>A0AAC8VXE7_9PROT</name>
<evidence type="ECO:0000313" key="3">
    <source>
        <dbReference type="Proteomes" id="UP000069935"/>
    </source>
</evidence>
<dbReference type="RefSeq" id="WP_045580539.1">
    <property type="nucleotide sequence ID" value="NZ_CP012401.1"/>
</dbReference>
<sequence>MKWVRLYNETAMDPKWRLVAADSGQPVHAVLAVWAAMLCHASGIVPRGTLVGWSDRLIGAALDLSAAAVASIRAAMQGVTLDGDRLSAWDKRQFKSDHNGAERMRDHRARRTAVEEPAGEPAAVTSPPLRAADSRIQITERKNTPQSPPPTADPPVDPTADPPTEPLAHPPPARSSLAADFADWYGRYPHRVGRAAAERAYLAARKRGAAREDLLSGVDRYRERLAQPDAPRPCNPATWLAQERWTDDPMPPAPESRIKACGRSPAPEPLDTHRPSRAAIEAILAERCPQMHPMRVRDFAQQLDRWFNCGRPGWNSFWGDPPDSPECEIPATAIAAVRAHLAAGIEGRA</sequence>
<feature type="region of interest" description="Disordered" evidence="1">
    <location>
        <begin position="92"/>
        <end position="175"/>
    </location>
</feature>
<dbReference type="AlphaFoldDB" id="A0AAC8VXE7"/>
<evidence type="ECO:0000313" key="2">
    <source>
        <dbReference type="EMBL" id="ALG71103.1"/>
    </source>
</evidence>
<accession>A0AAC8VXE7</accession>
<evidence type="ECO:0008006" key="4">
    <source>
        <dbReference type="Google" id="ProtNLM"/>
    </source>
</evidence>
<dbReference type="EMBL" id="CP012401">
    <property type="protein sequence ID" value="ALG71103.1"/>
    <property type="molecule type" value="Genomic_DNA"/>
</dbReference>
<feature type="compositionally biased region" description="Low complexity" evidence="1">
    <location>
        <begin position="115"/>
        <end position="124"/>
    </location>
</feature>
<protein>
    <recommendedName>
        <fullName evidence="4">DUF1376 domain-containing protein</fullName>
    </recommendedName>
</protein>
<gene>
    <name evidence="2" type="ORF">AL072_09450</name>
</gene>
<feature type="compositionally biased region" description="Pro residues" evidence="1">
    <location>
        <begin position="146"/>
        <end position="173"/>
    </location>
</feature>
<evidence type="ECO:0000256" key="1">
    <source>
        <dbReference type="SAM" id="MobiDB-lite"/>
    </source>
</evidence>
<proteinExistence type="predicted"/>
<dbReference type="KEGG" id="ati:AL072_09450"/>
<reference evidence="2 3" key="2">
    <citation type="journal article" date="2016" name="Genome Announc.">
        <title>Complete Genome Sequence of a Strain of Azospirillum thiophilum Isolated from a Sulfide Spring.</title>
        <authorList>
            <person name="Fomenkov A."/>
            <person name="Vincze T."/>
            <person name="Grabovich M."/>
            <person name="Anton B.P."/>
            <person name="Dubinina G."/>
            <person name="Orlova M."/>
            <person name="Belousova E."/>
            <person name="Roberts R.J."/>
        </authorList>
    </citation>
    <scope>NUCLEOTIDE SEQUENCE [LARGE SCALE GENOMIC DNA]</scope>
    <source>
        <strain evidence="2 3">BV-S</strain>
    </source>
</reference>
<dbReference type="Proteomes" id="UP000069935">
    <property type="component" value="Chromosome 1"/>
</dbReference>
<reference evidence="3" key="1">
    <citation type="submission" date="2015-08" db="EMBL/GenBank/DDBJ databases">
        <title>Complete Genome Sequence of Azospirillum thiophilum BV-S.</title>
        <authorList>
            <person name="Fomenkov A."/>
            <person name="Vincze T."/>
            <person name="Grabovich M."/>
            <person name="Dubinina G."/>
            <person name="Orlova M."/>
            <person name="Belousova E."/>
            <person name="Roberts R.J."/>
        </authorList>
    </citation>
    <scope>NUCLEOTIDE SEQUENCE [LARGE SCALE GENOMIC DNA]</scope>
    <source>
        <strain evidence="3">BV-S</strain>
    </source>
</reference>